<dbReference type="EMBL" id="NGJZ01000001">
    <property type="protein sequence ID" value="RSU08829.1"/>
    <property type="molecule type" value="Genomic_DNA"/>
</dbReference>
<dbReference type="PRINTS" id="PR00959">
    <property type="entry name" value="MEVGALKINASE"/>
</dbReference>
<dbReference type="Gene3D" id="3.30.230.10">
    <property type="match status" value="1"/>
</dbReference>
<keyword evidence="5 12" id="KW-0418">Kinase</keyword>
<dbReference type="InterPro" id="IPR013750">
    <property type="entry name" value="GHMP_kinase_C_dom"/>
</dbReference>
<evidence type="ECO:0000256" key="4">
    <source>
        <dbReference type="ARBA" id="ARBA00022741"/>
    </source>
</evidence>
<dbReference type="InterPro" id="IPR014721">
    <property type="entry name" value="Ribsml_uS5_D2-typ_fold_subgr"/>
</dbReference>
<evidence type="ECO:0000259" key="11">
    <source>
        <dbReference type="Pfam" id="PF08544"/>
    </source>
</evidence>
<evidence type="ECO:0000313" key="12">
    <source>
        <dbReference type="EMBL" id="RSU08829.1"/>
    </source>
</evidence>
<dbReference type="Pfam" id="PF08544">
    <property type="entry name" value="GHMP_kinases_C"/>
    <property type="match status" value="1"/>
</dbReference>
<dbReference type="NCBIfam" id="TIGR00549">
    <property type="entry name" value="mevalon_kin"/>
    <property type="match status" value="1"/>
</dbReference>
<evidence type="ECO:0000256" key="9">
    <source>
        <dbReference type="ARBA" id="ARBA00029438"/>
    </source>
</evidence>
<evidence type="ECO:0000256" key="1">
    <source>
        <dbReference type="ARBA" id="ARBA00022490"/>
    </source>
</evidence>
<proteinExistence type="predicted"/>
<evidence type="ECO:0000256" key="2">
    <source>
        <dbReference type="ARBA" id="ARBA00022516"/>
    </source>
</evidence>
<keyword evidence="6" id="KW-0067">ATP-binding</keyword>
<dbReference type="Proteomes" id="UP000288669">
    <property type="component" value="Unassembled WGS sequence"/>
</dbReference>
<keyword evidence="1" id="KW-0963">Cytoplasm</keyword>
<protein>
    <submittedName>
        <fullName evidence="12">Mevalonate kinase</fullName>
    </submittedName>
</protein>
<dbReference type="UniPathway" id="UPA00057">
    <property type="reaction ID" value="UER00098"/>
</dbReference>
<gene>
    <name evidence="12" type="ORF">CBF30_05865</name>
</gene>
<comment type="pathway">
    <text evidence="9">Isoprenoid biosynthesis; isopentenyl diphosphate biosynthesis via mevalonate pathway; isopentenyl diphosphate from (R)-mevalonate: step 1/3.</text>
</comment>
<evidence type="ECO:0000313" key="13">
    <source>
        <dbReference type="Proteomes" id="UP000288669"/>
    </source>
</evidence>
<dbReference type="InterPro" id="IPR006204">
    <property type="entry name" value="GHMP_kinase_N_dom"/>
</dbReference>
<dbReference type="GO" id="GO:0004496">
    <property type="term" value="F:mevalonate kinase activity"/>
    <property type="evidence" value="ECO:0007669"/>
    <property type="project" value="InterPro"/>
</dbReference>
<dbReference type="SUPFAM" id="SSF54211">
    <property type="entry name" value="Ribosomal protein S5 domain 2-like"/>
    <property type="match status" value="1"/>
</dbReference>
<keyword evidence="8" id="KW-0443">Lipid metabolism</keyword>
<feature type="domain" description="GHMP kinase N-terminal" evidence="10">
    <location>
        <begin position="75"/>
        <end position="146"/>
    </location>
</feature>
<dbReference type="InterPro" id="IPR036554">
    <property type="entry name" value="GHMP_kinase_C_sf"/>
</dbReference>
<feature type="domain" description="GHMP kinase C-terminal" evidence="11">
    <location>
        <begin position="224"/>
        <end position="299"/>
    </location>
</feature>
<dbReference type="SUPFAM" id="SSF55060">
    <property type="entry name" value="GHMP Kinase, C-terminal domain"/>
    <property type="match status" value="1"/>
</dbReference>
<sequence>MITGEAHGKIILLGEHSVVYGEPSIAIPFPATNLQVHLSATEKEYLIHCDFYQGLVAEMPELLDSLQTLIHLCLQELDPRHAVPFRLEIQSSIPAERGMGSSAAVSVATVRSIYKFFGQELKKRQLLVLVEAAEKITHGNPSGLDALMTSSHVPYYFIKNKTCTPLPINCSGTLIVADTGITGQTRAAVKSVAQKISGKDQTTYQPMIKELGLLAANGKNFLLSNQPKQLGNTLTKAHTILRKLGVSNDSLDDFVTTSLQNGALGAKLTGGGRGGCMIALAKDLSTAETITQALKEKGAIKTWTYEMSEYN</sequence>
<dbReference type="InterPro" id="IPR006205">
    <property type="entry name" value="Mev_gal_kin"/>
</dbReference>
<evidence type="ECO:0000256" key="7">
    <source>
        <dbReference type="ARBA" id="ARBA00022842"/>
    </source>
</evidence>
<name>A0A430AL64_9ENTE</name>
<keyword evidence="7" id="KW-0460">Magnesium</keyword>
<dbReference type="InterPro" id="IPR020568">
    <property type="entry name" value="Ribosomal_Su5_D2-typ_SF"/>
</dbReference>
<dbReference type="GO" id="GO:0019287">
    <property type="term" value="P:isopentenyl diphosphate biosynthetic process, mevalonate pathway"/>
    <property type="evidence" value="ECO:0007669"/>
    <property type="project" value="UniProtKB-UniPathway"/>
</dbReference>
<dbReference type="GO" id="GO:0005524">
    <property type="term" value="F:ATP binding"/>
    <property type="evidence" value="ECO:0007669"/>
    <property type="project" value="UniProtKB-KW"/>
</dbReference>
<evidence type="ECO:0000256" key="6">
    <source>
        <dbReference type="ARBA" id="ARBA00022840"/>
    </source>
</evidence>
<keyword evidence="2" id="KW-0444">Lipid biosynthesis</keyword>
<comment type="caution">
    <text evidence="12">The sequence shown here is derived from an EMBL/GenBank/DDBJ whole genome shotgun (WGS) entry which is preliminary data.</text>
</comment>
<dbReference type="GO" id="GO:0005829">
    <property type="term" value="C:cytosol"/>
    <property type="evidence" value="ECO:0007669"/>
    <property type="project" value="TreeGrafter"/>
</dbReference>
<accession>A0A430AL64</accession>
<keyword evidence="13" id="KW-1185">Reference proteome</keyword>
<evidence type="ECO:0000259" key="10">
    <source>
        <dbReference type="Pfam" id="PF00288"/>
    </source>
</evidence>
<reference evidence="12 13" key="1">
    <citation type="submission" date="2017-05" db="EMBL/GenBank/DDBJ databases">
        <title>Vagococcus spp. assemblies.</title>
        <authorList>
            <person name="Gulvik C.A."/>
        </authorList>
    </citation>
    <scope>NUCLEOTIDE SEQUENCE [LARGE SCALE GENOMIC DNA]</scope>
    <source>
        <strain evidence="12 13">DSM 24756</strain>
    </source>
</reference>
<dbReference type="PANTHER" id="PTHR43290">
    <property type="entry name" value="MEVALONATE KINASE"/>
    <property type="match status" value="1"/>
</dbReference>
<dbReference type="Pfam" id="PF00288">
    <property type="entry name" value="GHMP_kinases_N"/>
    <property type="match status" value="1"/>
</dbReference>
<keyword evidence="4" id="KW-0547">Nucleotide-binding</keyword>
<dbReference type="Gene3D" id="3.30.70.890">
    <property type="entry name" value="GHMP kinase, C-terminal domain"/>
    <property type="match status" value="1"/>
</dbReference>
<evidence type="ECO:0000256" key="3">
    <source>
        <dbReference type="ARBA" id="ARBA00022679"/>
    </source>
</evidence>
<keyword evidence="3" id="KW-0808">Transferase</keyword>
<evidence type="ECO:0000256" key="5">
    <source>
        <dbReference type="ARBA" id="ARBA00022777"/>
    </source>
</evidence>
<evidence type="ECO:0000256" key="8">
    <source>
        <dbReference type="ARBA" id="ARBA00023098"/>
    </source>
</evidence>
<organism evidence="12 13">
    <name type="scientific">Vagococcus entomophilus</name>
    <dbReference type="NCBI Taxonomy" id="1160095"/>
    <lineage>
        <taxon>Bacteria</taxon>
        <taxon>Bacillati</taxon>
        <taxon>Bacillota</taxon>
        <taxon>Bacilli</taxon>
        <taxon>Lactobacillales</taxon>
        <taxon>Enterococcaceae</taxon>
        <taxon>Vagococcus</taxon>
    </lineage>
</organism>
<dbReference type="AlphaFoldDB" id="A0A430AL64"/>
<dbReference type="PANTHER" id="PTHR43290:SF2">
    <property type="entry name" value="MEVALONATE KINASE"/>
    <property type="match status" value="1"/>
</dbReference>